<sequence length="95" mass="10815">IKEETERVEVEHKEAVATAKKARENHKAWESNRDSRVTNWRDYVQGSKGKAKAATQLKPPKLKTNDEDKLYVQRPVGEQFRPPPPKPAGPKGERA</sequence>
<dbReference type="PANTHER" id="PTHR46620">
    <property type="entry name" value="J DOMAIN-CONTAINING PROTEIN SPF31"/>
    <property type="match status" value="1"/>
</dbReference>
<feature type="compositionally biased region" description="Basic and acidic residues" evidence="1">
    <location>
        <begin position="1"/>
        <end position="36"/>
    </location>
</feature>
<reference evidence="2 3" key="1">
    <citation type="journal article" date="2013" name="BMC Genomics">
        <title>Reconstruction of the lipid metabolism for the microalga Monoraphidium neglectum from its genome sequence reveals characteristics suitable for biofuel production.</title>
        <authorList>
            <person name="Bogen C."/>
            <person name="Al-Dilaimi A."/>
            <person name="Albersmeier A."/>
            <person name="Wichmann J."/>
            <person name="Grundmann M."/>
            <person name="Rupp O."/>
            <person name="Lauersen K.J."/>
            <person name="Blifernez-Klassen O."/>
            <person name="Kalinowski J."/>
            <person name="Goesmann A."/>
            <person name="Mussgnug J.H."/>
            <person name="Kruse O."/>
        </authorList>
    </citation>
    <scope>NUCLEOTIDE SEQUENCE [LARGE SCALE GENOMIC DNA]</scope>
    <source>
        <strain evidence="2 3">SAG 48.87</strain>
    </source>
</reference>
<organism evidence="2 3">
    <name type="scientific">Monoraphidium neglectum</name>
    <dbReference type="NCBI Taxonomy" id="145388"/>
    <lineage>
        <taxon>Eukaryota</taxon>
        <taxon>Viridiplantae</taxon>
        <taxon>Chlorophyta</taxon>
        <taxon>core chlorophytes</taxon>
        <taxon>Chlorophyceae</taxon>
        <taxon>CS clade</taxon>
        <taxon>Sphaeropleales</taxon>
        <taxon>Selenastraceae</taxon>
        <taxon>Monoraphidium</taxon>
    </lineage>
</organism>
<feature type="non-terminal residue" evidence="2">
    <location>
        <position position="1"/>
    </location>
</feature>
<evidence type="ECO:0000313" key="2">
    <source>
        <dbReference type="EMBL" id="KIY93264.1"/>
    </source>
</evidence>
<dbReference type="OrthoDB" id="342454at2759"/>
<protein>
    <submittedName>
        <fullName evidence="2">Uncharacterized protein</fullName>
    </submittedName>
</protein>
<feature type="region of interest" description="Disordered" evidence="1">
    <location>
        <begin position="1"/>
        <end position="95"/>
    </location>
</feature>
<dbReference type="Proteomes" id="UP000054498">
    <property type="component" value="Unassembled WGS sequence"/>
</dbReference>
<dbReference type="AlphaFoldDB" id="A0A0D2LN90"/>
<evidence type="ECO:0000313" key="3">
    <source>
        <dbReference type="Proteomes" id="UP000054498"/>
    </source>
</evidence>
<dbReference type="EMBL" id="KK104911">
    <property type="protein sequence ID" value="KIY93264.1"/>
    <property type="molecule type" value="Genomic_DNA"/>
</dbReference>
<proteinExistence type="predicted"/>
<evidence type="ECO:0000256" key="1">
    <source>
        <dbReference type="SAM" id="MobiDB-lite"/>
    </source>
</evidence>
<accession>A0A0D2LN90</accession>
<dbReference type="KEGG" id="mng:MNEG_14697"/>
<dbReference type="PANTHER" id="PTHR46620:SF1">
    <property type="entry name" value="J DOMAIN-CONTAINING PROTEIN SPF31"/>
    <property type="match status" value="1"/>
</dbReference>
<keyword evidence="3" id="KW-1185">Reference proteome</keyword>
<dbReference type="STRING" id="145388.A0A0D2LN90"/>
<dbReference type="RefSeq" id="XP_013892284.1">
    <property type="nucleotide sequence ID" value="XM_014036830.1"/>
</dbReference>
<name>A0A0D2LN90_9CHLO</name>
<gene>
    <name evidence="2" type="ORF">MNEG_14697</name>
</gene>
<dbReference type="GeneID" id="25732285"/>